<dbReference type="PANTHER" id="PTHR43857">
    <property type="entry name" value="BLR7761 PROTEIN"/>
    <property type="match status" value="1"/>
</dbReference>
<dbReference type="PANTHER" id="PTHR43857:SF1">
    <property type="entry name" value="YJGH FAMILY PROTEIN"/>
    <property type="match status" value="1"/>
</dbReference>
<protein>
    <submittedName>
        <fullName evidence="1">RidA family protein</fullName>
    </submittedName>
</protein>
<sequence length="129" mass="14164">MKRRNIGTGTTWEDEVGYSRAVKTGGEIHVSGTTATSHDGTIVGLGDPYRQTKQILSNIEDALSELDASLTDIVRTRIYVVDIEDWETVGRAHGELLGEVRPATTMVEVEQLIEPELLVEIEAVARVDT</sequence>
<dbReference type="CDD" id="cd06154">
    <property type="entry name" value="YjgF_YER057c_UK114_like_6"/>
    <property type="match status" value="1"/>
</dbReference>
<dbReference type="InterPro" id="IPR006175">
    <property type="entry name" value="YjgF/YER057c/UK114"/>
</dbReference>
<organism evidence="1 2">
    <name type="scientific">Halovenus rubra</name>
    <dbReference type="NCBI Taxonomy" id="869890"/>
    <lineage>
        <taxon>Archaea</taxon>
        <taxon>Methanobacteriati</taxon>
        <taxon>Methanobacteriota</taxon>
        <taxon>Stenosarchaea group</taxon>
        <taxon>Halobacteria</taxon>
        <taxon>Halobacteriales</taxon>
        <taxon>Haloarculaceae</taxon>
        <taxon>Halovenus</taxon>
    </lineage>
</organism>
<proteinExistence type="predicted"/>
<dbReference type="Gene3D" id="3.30.1330.40">
    <property type="entry name" value="RutC-like"/>
    <property type="match status" value="1"/>
</dbReference>
<evidence type="ECO:0000313" key="1">
    <source>
        <dbReference type="EMBL" id="MFC7125452.1"/>
    </source>
</evidence>
<dbReference type="Proteomes" id="UP001596414">
    <property type="component" value="Unassembled WGS sequence"/>
</dbReference>
<reference evidence="1 2" key="1">
    <citation type="journal article" date="2014" name="Int. J. Syst. Evol. Microbiol.">
        <title>Complete genome sequence of Corynebacterium casei LMG S-19264T (=DSM 44701T), isolated from a smear-ripened cheese.</title>
        <authorList>
            <consortium name="US DOE Joint Genome Institute (JGI-PGF)"/>
            <person name="Walter F."/>
            <person name="Albersmeier A."/>
            <person name="Kalinowski J."/>
            <person name="Ruckert C."/>
        </authorList>
    </citation>
    <scope>NUCLEOTIDE SEQUENCE [LARGE SCALE GENOMIC DNA]</scope>
    <source>
        <strain evidence="1 2">CGMCC 4.7215</strain>
    </source>
</reference>
<evidence type="ECO:0000313" key="2">
    <source>
        <dbReference type="Proteomes" id="UP001596414"/>
    </source>
</evidence>
<accession>A0ABD5X398</accession>
<dbReference type="InterPro" id="IPR035959">
    <property type="entry name" value="RutC-like_sf"/>
</dbReference>
<dbReference type="SUPFAM" id="SSF55298">
    <property type="entry name" value="YjgF-like"/>
    <property type="match status" value="1"/>
</dbReference>
<dbReference type="RefSeq" id="WP_267636448.1">
    <property type="nucleotide sequence ID" value="NZ_JAODIY010000004.1"/>
</dbReference>
<dbReference type="Pfam" id="PF01042">
    <property type="entry name" value="Ribonuc_L-PSP"/>
    <property type="match status" value="1"/>
</dbReference>
<name>A0ABD5X398_9EURY</name>
<comment type="caution">
    <text evidence="1">The sequence shown here is derived from an EMBL/GenBank/DDBJ whole genome shotgun (WGS) entry which is preliminary data.</text>
</comment>
<dbReference type="AlphaFoldDB" id="A0ABD5X398"/>
<dbReference type="EMBL" id="JBHSZQ010000004">
    <property type="protein sequence ID" value="MFC7125452.1"/>
    <property type="molecule type" value="Genomic_DNA"/>
</dbReference>
<gene>
    <name evidence="1" type="ORF">ACFQJ7_05280</name>
</gene>